<evidence type="ECO:0000313" key="2">
    <source>
        <dbReference type="Proteomes" id="UP000314294"/>
    </source>
</evidence>
<keyword evidence="2" id="KW-1185">Reference proteome</keyword>
<reference evidence="1 2" key="1">
    <citation type="submission" date="2019-03" db="EMBL/GenBank/DDBJ databases">
        <title>First draft genome of Liparis tanakae, snailfish: a comprehensive survey of snailfish specific genes.</title>
        <authorList>
            <person name="Kim W."/>
            <person name="Song I."/>
            <person name="Jeong J.-H."/>
            <person name="Kim D."/>
            <person name="Kim S."/>
            <person name="Ryu S."/>
            <person name="Song J.Y."/>
            <person name="Lee S.K."/>
        </authorList>
    </citation>
    <scope>NUCLEOTIDE SEQUENCE [LARGE SCALE GENOMIC DNA]</scope>
    <source>
        <tissue evidence="1">Muscle</tissue>
    </source>
</reference>
<sequence>MKQTSGVDERRGQLLDLQHGVRLVLGSPLEHLAVGLGELNLQLGFGLLLLLQLLPEHTAVVVGRLQRLPLHIFGGLADAGFGTLELANRSVTLLQAAAVLGCKNGPEEGFKVGGLTLFLLSCSTLAARSSASSLNSNFSFSSFCLALCRASICSLSSVTMSECFLLSAAAVASW</sequence>
<dbReference type="Proteomes" id="UP000314294">
    <property type="component" value="Unassembled WGS sequence"/>
</dbReference>
<name>A0A4Z2I764_9TELE</name>
<organism evidence="1 2">
    <name type="scientific">Liparis tanakae</name>
    <name type="common">Tanaka's snailfish</name>
    <dbReference type="NCBI Taxonomy" id="230148"/>
    <lineage>
        <taxon>Eukaryota</taxon>
        <taxon>Metazoa</taxon>
        <taxon>Chordata</taxon>
        <taxon>Craniata</taxon>
        <taxon>Vertebrata</taxon>
        <taxon>Euteleostomi</taxon>
        <taxon>Actinopterygii</taxon>
        <taxon>Neopterygii</taxon>
        <taxon>Teleostei</taxon>
        <taxon>Neoteleostei</taxon>
        <taxon>Acanthomorphata</taxon>
        <taxon>Eupercaria</taxon>
        <taxon>Perciformes</taxon>
        <taxon>Cottioidei</taxon>
        <taxon>Cottales</taxon>
        <taxon>Liparidae</taxon>
        <taxon>Liparis</taxon>
    </lineage>
</organism>
<dbReference type="EMBL" id="SRLO01000128">
    <property type="protein sequence ID" value="TNN73122.1"/>
    <property type="molecule type" value="Genomic_DNA"/>
</dbReference>
<dbReference type="AlphaFoldDB" id="A0A4Z2I764"/>
<proteinExistence type="predicted"/>
<gene>
    <name evidence="1" type="ORF">EYF80_016608</name>
</gene>
<evidence type="ECO:0000313" key="1">
    <source>
        <dbReference type="EMBL" id="TNN73122.1"/>
    </source>
</evidence>
<comment type="caution">
    <text evidence="1">The sequence shown here is derived from an EMBL/GenBank/DDBJ whole genome shotgun (WGS) entry which is preliminary data.</text>
</comment>
<protein>
    <submittedName>
        <fullName evidence="1">Uncharacterized protein</fullName>
    </submittedName>
</protein>
<accession>A0A4Z2I764</accession>